<evidence type="ECO:0000256" key="1">
    <source>
        <dbReference type="SAM" id="Phobius"/>
    </source>
</evidence>
<dbReference type="EMBL" id="JAQNDO010000001">
    <property type="protein sequence ID" value="MDC0742320.1"/>
    <property type="molecule type" value="Genomic_DNA"/>
</dbReference>
<evidence type="ECO:0000313" key="4">
    <source>
        <dbReference type="Proteomes" id="UP001221411"/>
    </source>
</evidence>
<sequence>MRVKGSLLGVVVLVCLCGGRAEAGPAEDRAAADALFQEGRELLKGGRAAEACPKLAASQKLDPRPGRLLALGDCYETNGETASAWATFREAESTARAAKDERRMVEAARRAGELELKLAKLVVEVAPEARVAGLEVRRNGKRVEEAVWGAAVPVDPGEQRIEAAAPGKKGWAEKIVVEGKAGVTTVRVPALGDEVVVERVGAMKEEGAGKNGVAIGVVAALGAVGIGTGIGLLVAASSLVSDADAQDDAMPDGACSPLHPRNAEFSGACGELRGKLERSQTLHNVGLGAAIAGGVIGVGTLIYALMPSKKPATMGFQVLPTVAPTYAGISAIGQF</sequence>
<organism evidence="3 4">
    <name type="scientific">Polyangium mundeleinium</name>
    <dbReference type="NCBI Taxonomy" id="2995306"/>
    <lineage>
        <taxon>Bacteria</taxon>
        <taxon>Pseudomonadati</taxon>
        <taxon>Myxococcota</taxon>
        <taxon>Polyangia</taxon>
        <taxon>Polyangiales</taxon>
        <taxon>Polyangiaceae</taxon>
        <taxon>Polyangium</taxon>
    </lineage>
</organism>
<keyword evidence="1" id="KW-1133">Transmembrane helix</keyword>
<proteinExistence type="predicted"/>
<comment type="caution">
    <text evidence="3">The sequence shown here is derived from an EMBL/GenBank/DDBJ whole genome shotgun (WGS) entry which is preliminary data.</text>
</comment>
<evidence type="ECO:0008006" key="5">
    <source>
        <dbReference type="Google" id="ProtNLM"/>
    </source>
</evidence>
<keyword evidence="4" id="KW-1185">Reference proteome</keyword>
<reference evidence="3 4" key="1">
    <citation type="submission" date="2022-11" db="EMBL/GenBank/DDBJ databases">
        <title>Minimal conservation of predation-associated metabolite biosynthetic gene clusters underscores biosynthetic potential of Myxococcota including descriptions for ten novel species: Archangium lansinium sp. nov., Myxococcus landrumus sp. nov., Nannocystis bai.</title>
        <authorList>
            <person name="Ahearne A."/>
            <person name="Stevens C."/>
            <person name="Dowd S."/>
        </authorList>
    </citation>
    <scope>NUCLEOTIDE SEQUENCE [LARGE SCALE GENOMIC DNA]</scope>
    <source>
        <strain evidence="3 4">RJM3</strain>
    </source>
</reference>
<dbReference type="Proteomes" id="UP001221411">
    <property type="component" value="Unassembled WGS sequence"/>
</dbReference>
<name>A0ABT5EKF8_9BACT</name>
<feature type="signal peptide" evidence="2">
    <location>
        <begin position="1"/>
        <end position="23"/>
    </location>
</feature>
<keyword evidence="2" id="KW-0732">Signal</keyword>
<gene>
    <name evidence="3" type="ORF">POL67_13290</name>
</gene>
<accession>A0ABT5EKF8</accession>
<feature type="chain" id="PRO_5046036393" description="Tetratricopeptide repeat protein" evidence="2">
    <location>
        <begin position="24"/>
        <end position="335"/>
    </location>
</feature>
<dbReference type="RefSeq" id="WP_271917662.1">
    <property type="nucleotide sequence ID" value="NZ_JAQNDO010000001.1"/>
</dbReference>
<evidence type="ECO:0000313" key="3">
    <source>
        <dbReference type="EMBL" id="MDC0742320.1"/>
    </source>
</evidence>
<feature type="transmembrane region" description="Helical" evidence="1">
    <location>
        <begin position="285"/>
        <end position="306"/>
    </location>
</feature>
<keyword evidence="1" id="KW-0472">Membrane</keyword>
<protein>
    <recommendedName>
        <fullName evidence="5">Tetratricopeptide repeat protein</fullName>
    </recommendedName>
</protein>
<evidence type="ECO:0000256" key="2">
    <source>
        <dbReference type="SAM" id="SignalP"/>
    </source>
</evidence>
<keyword evidence="1" id="KW-0812">Transmembrane</keyword>